<evidence type="ECO:0000313" key="4">
    <source>
        <dbReference type="EMBL" id="PSB92197.1"/>
    </source>
</evidence>
<evidence type="ECO:0000256" key="1">
    <source>
        <dbReference type="SAM" id="MobiDB-lite"/>
    </source>
</evidence>
<dbReference type="PROSITE" id="PS51724">
    <property type="entry name" value="SPOR"/>
    <property type="match status" value="1"/>
</dbReference>
<comment type="caution">
    <text evidence="4">The sequence shown here is derived from an EMBL/GenBank/DDBJ whole genome shotgun (WGS) entry which is preliminary data.</text>
</comment>
<dbReference type="Pfam" id="PF05036">
    <property type="entry name" value="SPOR"/>
    <property type="match status" value="1"/>
</dbReference>
<keyword evidence="2" id="KW-0472">Membrane</keyword>
<dbReference type="Proteomes" id="UP000242660">
    <property type="component" value="Unassembled WGS sequence"/>
</dbReference>
<protein>
    <recommendedName>
        <fullName evidence="3">SPOR domain-containing protein</fullName>
    </recommendedName>
</protein>
<feature type="region of interest" description="Disordered" evidence="1">
    <location>
        <begin position="14"/>
        <end position="33"/>
    </location>
</feature>
<dbReference type="RefSeq" id="WP_106182424.1">
    <property type="nucleotide sequence ID" value="NZ_MUHY01000001.1"/>
</dbReference>
<reference evidence="4 5" key="1">
    <citation type="journal article" date="2017" name="Front. Microbiol.">
        <title>Genome of Ca. Pandoraea novymonadis, an Endosymbiotic Bacterium of the Trypanosomatid Novymonas esmeraldas.</title>
        <authorList>
            <person name="Kostygov A.Y."/>
            <person name="Butenko A."/>
            <person name="Nenarokova A."/>
            <person name="Tashyreva D."/>
            <person name="Flegontov P."/>
            <person name="Lukes J."/>
            <person name="Yurchenko V."/>
        </authorList>
    </citation>
    <scope>NUCLEOTIDE SEQUENCE [LARGE SCALE GENOMIC DNA]</scope>
    <source>
        <strain evidence="4 5">E262</strain>
    </source>
</reference>
<proteinExistence type="predicted"/>
<dbReference type="SUPFAM" id="SSF110997">
    <property type="entry name" value="Sporulation related repeat"/>
    <property type="match status" value="1"/>
</dbReference>
<dbReference type="InterPro" id="IPR036680">
    <property type="entry name" value="SPOR-like_sf"/>
</dbReference>
<feature type="region of interest" description="Disordered" evidence="1">
    <location>
        <begin position="142"/>
        <end position="164"/>
    </location>
</feature>
<evidence type="ECO:0000313" key="5">
    <source>
        <dbReference type="Proteomes" id="UP000242660"/>
    </source>
</evidence>
<keyword evidence="2" id="KW-0812">Transmembrane</keyword>
<feature type="domain" description="SPOR" evidence="3">
    <location>
        <begin position="193"/>
        <end position="271"/>
    </location>
</feature>
<keyword evidence="2" id="KW-1133">Transmembrane helix</keyword>
<organism evidence="4 5">
    <name type="scientific">Candidatus Pandoraea novymonadis</name>
    <dbReference type="NCBI Taxonomy" id="1808959"/>
    <lineage>
        <taxon>Bacteria</taxon>
        <taxon>Pseudomonadati</taxon>
        <taxon>Pseudomonadota</taxon>
        <taxon>Betaproteobacteria</taxon>
        <taxon>Burkholderiales</taxon>
        <taxon>Burkholderiaceae</taxon>
        <taxon>Pandoraea</taxon>
    </lineage>
</organism>
<sequence length="271" mass="29997">MGLFSFFRKYNAEKSPTRDPVGRGRSRLSERAVGGEHAQSDLLFPEKQRARRRFVGALALVFSTVIVLPMVLEPDPKPATEDDIVIRIRTKDTTLSARSDLKALQQDIDNEEKGVTDLWNASQDITNTVSPKQDIHNLPSLESANLDNAPSAKEPVQTSLSSAMAQTSSAKLASKLLEKKHDVGSTSPHKRPTKDHCQIQIRIGAFASEERANAWLIKLKLVNVPSYMEKKKVGDRELYLLRAGPFSDTRNAAWAAKKVRDIGLSAQIVEG</sequence>
<gene>
    <name evidence="4" type="ORF">BZL35_00432</name>
</gene>
<keyword evidence="5" id="KW-1185">Reference proteome</keyword>
<evidence type="ECO:0000256" key="2">
    <source>
        <dbReference type="SAM" id="Phobius"/>
    </source>
</evidence>
<dbReference type="EMBL" id="MUHY01000001">
    <property type="protein sequence ID" value="PSB92197.1"/>
    <property type="molecule type" value="Genomic_DNA"/>
</dbReference>
<dbReference type="Gene3D" id="3.30.70.1070">
    <property type="entry name" value="Sporulation related repeat"/>
    <property type="match status" value="1"/>
</dbReference>
<accession>A0ABX5FGH1</accession>
<name>A0ABX5FGH1_9BURK</name>
<feature type="transmembrane region" description="Helical" evidence="2">
    <location>
        <begin position="54"/>
        <end position="72"/>
    </location>
</feature>
<evidence type="ECO:0000259" key="3">
    <source>
        <dbReference type="PROSITE" id="PS51724"/>
    </source>
</evidence>
<dbReference type="InterPro" id="IPR007730">
    <property type="entry name" value="SPOR-like_dom"/>
</dbReference>